<organism evidence="2 3">
    <name type="scientific">Tepiditoga spiralis</name>
    <dbReference type="NCBI Taxonomy" id="2108365"/>
    <lineage>
        <taxon>Bacteria</taxon>
        <taxon>Thermotogati</taxon>
        <taxon>Thermotogota</taxon>
        <taxon>Thermotogae</taxon>
        <taxon>Petrotogales</taxon>
        <taxon>Petrotogaceae</taxon>
        <taxon>Tepiditoga</taxon>
    </lineage>
</organism>
<dbReference type="InterPro" id="IPR012547">
    <property type="entry name" value="PDDEXK_9"/>
</dbReference>
<dbReference type="KEGG" id="ocy:OSSY52_09030"/>
<name>A0A7G1G9M1_9BACT</name>
<accession>A0A7G1G9M1</accession>
<dbReference type="InterPro" id="IPR018631">
    <property type="entry name" value="AAA-ATPase-like_dom"/>
</dbReference>
<dbReference type="SUPFAM" id="SSF52540">
    <property type="entry name" value="P-loop containing nucleoside triphosphate hydrolases"/>
    <property type="match status" value="1"/>
</dbReference>
<dbReference type="EMBL" id="AP018712">
    <property type="protein sequence ID" value="BBE30762.1"/>
    <property type="molecule type" value="Genomic_DNA"/>
</dbReference>
<dbReference type="AlphaFoldDB" id="A0A7G1G9M1"/>
<evidence type="ECO:0000313" key="3">
    <source>
        <dbReference type="Proteomes" id="UP000516361"/>
    </source>
</evidence>
<dbReference type="Proteomes" id="UP000516361">
    <property type="component" value="Chromosome"/>
</dbReference>
<dbReference type="Pfam" id="PF09820">
    <property type="entry name" value="AAA-ATPase_like"/>
    <property type="match status" value="1"/>
</dbReference>
<dbReference type="InParanoid" id="A0A7G1G9M1"/>
<protein>
    <recommendedName>
        <fullName evidence="1">AAA-ATPase-like domain-containing protein</fullName>
    </recommendedName>
</protein>
<dbReference type="Gene3D" id="3.40.50.300">
    <property type="entry name" value="P-loop containing nucleotide triphosphate hydrolases"/>
    <property type="match status" value="1"/>
</dbReference>
<reference evidence="2 3" key="1">
    <citation type="submission" date="2018-06" db="EMBL/GenBank/DDBJ databases">
        <title>Genome sequencing of Oceanotoga sp. sy52.</title>
        <authorList>
            <person name="Mori K."/>
        </authorList>
    </citation>
    <scope>NUCLEOTIDE SEQUENCE [LARGE SCALE GENOMIC DNA]</scope>
    <source>
        <strain evidence="3">sy52</strain>
    </source>
</reference>
<proteinExistence type="predicted"/>
<gene>
    <name evidence="2" type="ORF">OSSY52_09030</name>
</gene>
<dbReference type="RefSeq" id="WP_232521301.1">
    <property type="nucleotide sequence ID" value="NZ_AP018712.1"/>
</dbReference>
<evidence type="ECO:0000259" key="1">
    <source>
        <dbReference type="Pfam" id="PF09820"/>
    </source>
</evidence>
<dbReference type="Pfam" id="PF08011">
    <property type="entry name" value="PDDEXK_9"/>
    <property type="match status" value="1"/>
</dbReference>
<feature type="domain" description="AAA-ATPase-like" evidence="1">
    <location>
        <begin position="6"/>
        <end position="227"/>
    </location>
</feature>
<dbReference type="PANTHER" id="PTHR34825">
    <property type="entry name" value="CONSERVED PROTEIN, WITH A WEAK D-GALACTARATE DEHYDRATASE/ALTRONATE HYDROLASE DOMAIN"/>
    <property type="match status" value="1"/>
</dbReference>
<dbReference type="PANTHER" id="PTHR34825:SF1">
    <property type="entry name" value="AAA-ATPASE-LIKE DOMAIN-CONTAINING PROTEIN"/>
    <property type="match status" value="1"/>
</dbReference>
<keyword evidence="3" id="KW-1185">Reference proteome</keyword>
<dbReference type="InterPro" id="IPR027417">
    <property type="entry name" value="P-loop_NTPase"/>
</dbReference>
<sequence>MKKRLPIGQSDFKTIIEEDMYFVDKSLLIKEVIEGGNVLLITRPRRFGKTLSQSMMKYFFDITQNNEYLFKNLKIYKEKNIIEKHLNKHPVIYITFKDLKSNNLKKMHALLTMELSRLYLKHKYVLEVLDNEEKIIYDKIMGREALDADYENSIRSLSEYMERYYGKKVIILIDEYDTPIQQAYLHGYYDEIISLIGNLFGMALKDNVYLEKAVLTGITRVSKESIFTGVNNLEVSTVLNELFNDKYGLTKEEVEETLKYYELEYEESEVIDWYNGYNFGGVEIYNPFSIVTLAKNKGKIRPYWMNTSGNYLVKQLIKQGSAELKDKIEKLINGEEIESTINETMVYGDLNNNLEESVWTLFLFSGYLKWTKNINHDYERYTLKIPNKEVKIFYNKTVVSMLEEERIKLNNILINLINGHIEEFKEDFQKLTMNTLSYFDVSGEEPERFYHGLILGMSVGLKEKYIIKSNRETGLGRADVILIPKDKTDKGIIIEFKKFYKNEKTLLNSAKNGLKQINEKRYEEDIKNYGINDIIKVSIAFDKKEVEIVSNLDKDVELTEIEKVAKNMLKKGLDVNMISELTGISVEKIKNIK</sequence>
<evidence type="ECO:0000313" key="2">
    <source>
        <dbReference type="EMBL" id="BBE30762.1"/>
    </source>
</evidence>